<comment type="caution">
    <text evidence="1">The sequence shown here is derived from an EMBL/GenBank/DDBJ whole genome shotgun (WGS) entry which is preliminary data.</text>
</comment>
<keyword evidence="2" id="KW-1185">Reference proteome</keyword>
<reference evidence="1" key="1">
    <citation type="submission" date="2023-02" db="EMBL/GenBank/DDBJ databases">
        <title>Genome of toxic invasive species Heracleum sosnowskyi carries increased number of genes despite the absence of recent whole-genome duplications.</title>
        <authorList>
            <person name="Schelkunov M."/>
            <person name="Shtratnikova V."/>
            <person name="Makarenko M."/>
            <person name="Klepikova A."/>
            <person name="Omelchenko D."/>
            <person name="Novikova G."/>
            <person name="Obukhova E."/>
            <person name="Bogdanov V."/>
            <person name="Penin A."/>
            <person name="Logacheva M."/>
        </authorList>
    </citation>
    <scope>NUCLEOTIDE SEQUENCE</scope>
    <source>
        <strain evidence="1">Hsosn_3</strain>
        <tissue evidence="1">Leaf</tissue>
    </source>
</reference>
<evidence type="ECO:0000313" key="2">
    <source>
        <dbReference type="Proteomes" id="UP001237642"/>
    </source>
</evidence>
<dbReference type="PANTHER" id="PTHR33237:SF4">
    <property type="entry name" value="F14O23.12"/>
    <property type="match status" value="1"/>
</dbReference>
<name>A0AAD8HRN4_9APIA</name>
<gene>
    <name evidence="1" type="ORF">POM88_037506</name>
</gene>
<dbReference type="EMBL" id="JAUIZM010000008">
    <property type="protein sequence ID" value="KAK1371414.1"/>
    <property type="molecule type" value="Genomic_DNA"/>
</dbReference>
<reference evidence="1" key="2">
    <citation type="submission" date="2023-05" db="EMBL/GenBank/DDBJ databases">
        <authorList>
            <person name="Schelkunov M.I."/>
        </authorList>
    </citation>
    <scope>NUCLEOTIDE SEQUENCE</scope>
    <source>
        <strain evidence="1">Hsosn_3</strain>
        <tissue evidence="1">Leaf</tissue>
    </source>
</reference>
<dbReference type="Proteomes" id="UP001237642">
    <property type="component" value="Unassembled WGS sequence"/>
</dbReference>
<evidence type="ECO:0000313" key="1">
    <source>
        <dbReference type="EMBL" id="KAK1371414.1"/>
    </source>
</evidence>
<sequence>MARQVPLVQRLRRNMSRANVSLKLFLSRKWRRWGACYGNYNHDPVIQLHREGDGEHGFQFGNCDDSTNSGEVSVWKKNIVMGGKCQLPDFSGVIIYDSTGNVVTPPKPSTTPLALTWK</sequence>
<accession>A0AAD8HRN4</accession>
<dbReference type="AlphaFoldDB" id="A0AAD8HRN4"/>
<dbReference type="PANTHER" id="PTHR33237">
    <property type="entry name" value="F2P16.13 PROTEIN-RELATED"/>
    <property type="match status" value="1"/>
</dbReference>
<proteinExistence type="predicted"/>
<protein>
    <submittedName>
        <fullName evidence="1">Acetate kinase</fullName>
    </submittedName>
</protein>
<dbReference type="GO" id="GO:0016301">
    <property type="term" value="F:kinase activity"/>
    <property type="evidence" value="ECO:0007669"/>
    <property type="project" value="UniProtKB-KW"/>
</dbReference>
<organism evidence="1 2">
    <name type="scientific">Heracleum sosnowskyi</name>
    <dbReference type="NCBI Taxonomy" id="360622"/>
    <lineage>
        <taxon>Eukaryota</taxon>
        <taxon>Viridiplantae</taxon>
        <taxon>Streptophyta</taxon>
        <taxon>Embryophyta</taxon>
        <taxon>Tracheophyta</taxon>
        <taxon>Spermatophyta</taxon>
        <taxon>Magnoliopsida</taxon>
        <taxon>eudicotyledons</taxon>
        <taxon>Gunneridae</taxon>
        <taxon>Pentapetalae</taxon>
        <taxon>asterids</taxon>
        <taxon>campanulids</taxon>
        <taxon>Apiales</taxon>
        <taxon>Apiaceae</taxon>
        <taxon>Apioideae</taxon>
        <taxon>apioid superclade</taxon>
        <taxon>Tordylieae</taxon>
        <taxon>Tordyliinae</taxon>
        <taxon>Heracleum</taxon>
    </lineage>
</organism>
<keyword evidence="1" id="KW-0418">Kinase</keyword>
<keyword evidence="1" id="KW-0808">Transferase</keyword>